<name>X1JY72_9ZZZZ</name>
<dbReference type="EMBL" id="BARV01001686">
    <property type="protein sequence ID" value="GAH99082.1"/>
    <property type="molecule type" value="Genomic_DNA"/>
</dbReference>
<evidence type="ECO:0000313" key="2">
    <source>
        <dbReference type="EMBL" id="GAH99082.1"/>
    </source>
</evidence>
<organism evidence="2">
    <name type="scientific">marine sediment metagenome</name>
    <dbReference type="NCBI Taxonomy" id="412755"/>
    <lineage>
        <taxon>unclassified sequences</taxon>
        <taxon>metagenomes</taxon>
        <taxon>ecological metagenomes</taxon>
    </lineage>
</organism>
<sequence length="64" mass="7305">MTNTGMINRLKIANAGILQSPPSVENMKNSNNLRRPPDDRYPVTKYRLIMTRDTLKVSGIIFLE</sequence>
<dbReference type="AlphaFoldDB" id="X1JY72"/>
<protein>
    <submittedName>
        <fullName evidence="2">Uncharacterized protein</fullName>
    </submittedName>
</protein>
<gene>
    <name evidence="2" type="ORF">S06H3_04734</name>
</gene>
<reference evidence="2" key="1">
    <citation type="journal article" date="2014" name="Front. Microbiol.">
        <title>High frequency of phylogenetically diverse reductive dehalogenase-homologous genes in deep subseafloor sedimentary metagenomes.</title>
        <authorList>
            <person name="Kawai M."/>
            <person name="Futagami T."/>
            <person name="Toyoda A."/>
            <person name="Takaki Y."/>
            <person name="Nishi S."/>
            <person name="Hori S."/>
            <person name="Arai W."/>
            <person name="Tsubouchi T."/>
            <person name="Morono Y."/>
            <person name="Uchiyama I."/>
            <person name="Ito T."/>
            <person name="Fujiyama A."/>
            <person name="Inagaki F."/>
            <person name="Takami H."/>
        </authorList>
    </citation>
    <scope>NUCLEOTIDE SEQUENCE</scope>
    <source>
        <strain evidence="2">Expedition CK06-06</strain>
    </source>
</reference>
<proteinExistence type="predicted"/>
<evidence type="ECO:0000256" key="1">
    <source>
        <dbReference type="SAM" id="MobiDB-lite"/>
    </source>
</evidence>
<feature type="compositionally biased region" description="Polar residues" evidence="1">
    <location>
        <begin position="20"/>
        <end position="33"/>
    </location>
</feature>
<comment type="caution">
    <text evidence="2">The sequence shown here is derived from an EMBL/GenBank/DDBJ whole genome shotgun (WGS) entry which is preliminary data.</text>
</comment>
<accession>X1JY72</accession>
<feature type="region of interest" description="Disordered" evidence="1">
    <location>
        <begin position="20"/>
        <end position="39"/>
    </location>
</feature>